<proteinExistence type="predicted"/>
<protein>
    <submittedName>
        <fullName evidence="2">DUF3343 domain-containing protein</fullName>
    </submittedName>
</protein>
<evidence type="ECO:0000313" key="2">
    <source>
        <dbReference type="EMBL" id="HJC06407.1"/>
    </source>
</evidence>
<dbReference type="EMBL" id="DWWT01000047">
    <property type="protein sequence ID" value="HJC06407.1"/>
    <property type="molecule type" value="Genomic_DNA"/>
</dbReference>
<sequence length="81" mass="9058">MRYIATFYSHFGAIRFKRLCESRGISARMMPVPRDLSSSCGTCVLYEGDVPCPSGTWPEEVEQAVSLLPDGYQVMYRAEGS</sequence>
<gene>
    <name evidence="2" type="ORF">H9704_09675</name>
</gene>
<evidence type="ECO:0000259" key="1">
    <source>
        <dbReference type="Pfam" id="PF11823"/>
    </source>
</evidence>
<organism evidence="2 3">
    <name type="scientific">Candidatus Enterocloster excrementipullorum</name>
    <dbReference type="NCBI Taxonomy" id="2838559"/>
    <lineage>
        <taxon>Bacteria</taxon>
        <taxon>Bacillati</taxon>
        <taxon>Bacillota</taxon>
        <taxon>Clostridia</taxon>
        <taxon>Lachnospirales</taxon>
        <taxon>Lachnospiraceae</taxon>
        <taxon>Enterocloster</taxon>
    </lineage>
</organism>
<reference evidence="2" key="1">
    <citation type="journal article" date="2021" name="PeerJ">
        <title>Extensive microbial diversity within the chicken gut microbiome revealed by metagenomics and culture.</title>
        <authorList>
            <person name="Gilroy R."/>
            <person name="Ravi A."/>
            <person name="Getino M."/>
            <person name="Pursley I."/>
            <person name="Horton D.L."/>
            <person name="Alikhan N.F."/>
            <person name="Baker D."/>
            <person name="Gharbi K."/>
            <person name="Hall N."/>
            <person name="Watson M."/>
            <person name="Adriaenssens E.M."/>
            <person name="Foster-Nyarko E."/>
            <person name="Jarju S."/>
            <person name="Secka A."/>
            <person name="Antonio M."/>
            <person name="Oren A."/>
            <person name="Chaudhuri R.R."/>
            <person name="La Ragione R."/>
            <person name="Hildebrand F."/>
            <person name="Pallen M.J."/>
        </authorList>
    </citation>
    <scope>NUCLEOTIDE SEQUENCE</scope>
    <source>
        <strain evidence="2">CHK180-15479</strain>
    </source>
</reference>
<accession>A0A9D2N1W8</accession>
<dbReference type="Proteomes" id="UP000823910">
    <property type="component" value="Unassembled WGS sequence"/>
</dbReference>
<comment type="caution">
    <text evidence="2">The sequence shown here is derived from an EMBL/GenBank/DDBJ whole genome shotgun (WGS) entry which is preliminary data.</text>
</comment>
<dbReference type="InterPro" id="IPR021778">
    <property type="entry name" value="Se/S_carrier-like"/>
</dbReference>
<dbReference type="Pfam" id="PF11823">
    <property type="entry name" value="Se_S_carrier"/>
    <property type="match status" value="1"/>
</dbReference>
<reference evidence="2" key="2">
    <citation type="submission" date="2021-04" db="EMBL/GenBank/DDBJ databases">
        <authorList>
            <person name="Gilroy R."/>
        </authorList>
    </citation>
    <scope>NUCLEOTIDE SEQUENCE</scope>
    <source>
        <strain evidence="2">CHK180-15479</strain>
    </source>
</reference>
<evidence type="ECO:0000313" key="3">
    <source>
        <dbReference type="Proteomes" id="UP000823910"/>
    </source>
</evidence>
<dbReference type="AlphaFoldDB" id="A0A9D2N1W8"/>
<name>A0A9D2N1W8_9FIRM</name>
<feature type="domain" description="Putative Se/S carrier protein-like" evidence="1">
    <location>
        <begin position="2"/>
        <end position="47"/>
    </location>
</feature>